<feature type="region of interest" description="Disordered" evidence="1">
    <location>
        <begin position="108"/>
        <end position="127"/>
    </location>
</feature>
<dbReference type="EMBL" id="JBHUIT010000002">
    <property type="protein sequence ID" value="MFD2255725.1"/>
    <property type="molecule type" value="Genomic_DNA"/>
</dbReference>
<sequence>MSDFSNDFEIYSDALRLGEVVWNSVIKWDYSGKDLIGTKLVHAVDRLIAIIAEARNSSDYPEIRRSRRAACSCIAEAAFWLGAAERQKSISRKDARLLNVELESLHHRLSTHIKPPGPKTDPPASSK</sequence>
<comment type="caution">
    <text evidence="2">The sequence shown here is derived from an EMBL/GenBank/DDBJ whole genome shotgun (WGS) entry which is preliminary data.</text>
</comment>
<evidence type="ECO:0000313" key="3">
    <source>
        <dbReference type="Proteomes" id="UP001597375"/>
    </source>
</evidence>
<evidence type="ECO:0000313" key="2">
    <source>
        <dbReference type="EMBL" id="MFD2255725.1"/>
    </source>
</evidence>
<reference evidence="3" key="1">
    <citation type="journal article" date="2019" name="Int. J. Syst. Evol. Microbiol.">
        <title>The Global Catalogue of Microorganisms (GCM) 10K type strain sequencing project: providing services to taxonomists for standard genome sequencing and annotation.</title>
        <authorList>
            <consortium name="The Broad Institute Genomics Platform"/>
            <consortium name="The Broad Institute Genome Sequencing Center for Infectious Disease"/>
            <person name="Wu L."/>
            <person name="Ma J."/>
        </authorList>
    </citation>
    <scope>NUCLEOTIDE SEQUENCE [LARGE SCALE GENOMIC DNA]</scope>
    <source>
        <strain evidence="3">CGMCC 4.7106</strain>
    </source>
</reference>
<dbReference type="SUPFAM" id="SSF158446">
    <property type="entry name" value="IVS-encoded protein-like"/>
    <property type="match status" value="1"/>
</dbReference>
<dbReference type="Gene3D" id="1.20.1440.60">
    <property type="entry name" value="23S rRNA-intervening sequence"/>
    <property type="match status" value="1"/>
</dbReference>
<keyword evidence="3" id="KW-1185">Reference proteome</keyword>
<accession>A0ABW5D4Q0</accession>
<name>A0ABW5D4Q0_9BACT</name>
<dbReference type="RefSeq" id="WP_386818381.1">
    <property type="nucleotide sequence ID" value="NZ_JBHUIT010000002.1"/>
</dbReference>
<organism evidence="2 3">
    <name type="scientific">Luteolibacter algae</name>
    <dbReference type="NCBI Taxonomy" id="454151"/>
    <lineage>
        <taxon>Bacteria</taxon>
        <taxon>Pseudomonadati</taxon>
        <taxon>Verrucomicrobiota</taxon>
        <taxon>Verrucomicrobiia</taxon>
        <taxon>Verrucomicrobiales</taxon>
        <taxon>Verrucomicrobiaceae</taxon>
        <taxon>Luteolibacter</taxon>
    </lineage>
</organism>
<dbReference type="Proteomes" id="UP001597375">
    <property type="component" value="Unassembled WGS sequence"/>
</dbReference>
<dbReference type="InterPro" id="IPR036583">
    <property type="entry name" value="23S_rRNA_IVS_sf"/>
</dbReference>
<gene>
    <name evidence="2" type="ORF">ACFSSA_03470</name>
</gene>
<protein>
    <recommendedName>
        <fullName evidence="4">Four helix bundle protein</fullName>
    </recommendedName>
</protein>
<evidence type="ECO:0000256" key="1">
    <source>
        <dbReference type="SAM" id="MobiDB-lite"/>
    </source>
</evidence>
<evidence type="ECO:0008006" key="4">
    <source>
        <dbReference type="Google" id="ProtNLM"/>
    </source>
</evidence>
<proteinExistence type="predicted"/>